<dbReference type="EMBL" id="BARU01014079">
    <property type="protein sequence ID" value="GAH31357.1"/>
    <property type="molecule type" value="Genomic_DNA"/>
</dbReference>
<name>X1EFF0_9ZZZZ</name>
<proteinExistence type="predicted"/>
<comment type="caution">
    <text evidence="1">The sequence shown here is derived from an EMBL/GenBank/DDBJ whole genome shotgun (WGS) entry which is preliminary data.</text>
</comment>
<evidence type="ECO:0000313" key="1">
    <source>
        <dbReference type="EMBL" id="GAH31357.1"/>
    </source>
</evidence>
<organism evidence="1">
    <name type="scientific">marine sediment metagenome</name>
    <dbReference type="NCBI Taxonomy" id="412755"/>
    <lineage>
        <taxon>unclassified sequences</taxon>
        <taxon>metagenomes</taxon>
        <taxon>ecological metagenomes</taxon>
    </lineage>
</organism>
<protein>
    <submittedName>
        <fullName evidence="1">Uncharacterized protein</fullName>
    </submittedName>
</protein>
<accession>X1EFF0</accession>
<reference evidence="1" key="1">
    <citation type="journal article" date="2014" name="Front. Microbiol.">
        <title>High frequency of phylogenetically diverse reductive dehalogenase-homologous genes in deep subseafloor sedimentary metagenomes.</title>
        <authorList>
            <person name="Kawai M."/>
            <person name="Futagami T."/>
            <person name="Toyoda A."/>
            <person name="Takaki Y."/>
            <person name="Nishi S."/>
            <person name="Hori S."/>
            <person name="Arai W."/>
            <person name="Tsubouchi T."/>
            <person name="Morono Y."/>
            <person name="Uchiyama I."/>
            <person name="Ito T."/>
            <person name="Fujiyama A."/>
            <person name="Inagaki F."/>
            <person name="Takami H."/>
        </authorList>
    </citation>
    <scope>NUCLEOTIDE SEQUENCE</scope>
    <source>
        <strain evidence="1">Expedition CK06-06</strain>
    </source>
</reference>
<sequence>MNDLPEWQYFFENEIQQAQVARTTGNEGMARVCARRAAGVVIGEYLNRQGDKYSTPSAYERLRYLLSQPDISPHVRDITEHFLVRVTPNHTLPIDVDLIANAHRLKNLLIKT</sequence>
<gene>
    <name evidence="1" type="ORF">S03H2_25059</name>
</gene>
<dbReference type="AlphaFoldDB" id="X1EFF0"/>